<evidence type="ECO:0000313" key="2">
    <source>
        <dbReference type="Proteomes" id="UP000325457"/>
    </source>
</evidence>
<dbReference type="GeneID" id="80020162"/>
<dbReference type="InterPro" id="IPR008593">
    <property type="entry name" value="Dam_MeTrfase"/>
</dbReference>
<keyword evidence="1" id="KW-0489">Methyltransferase</keyword>
<dbReference type="RefSeq" id="YP_010755506.1">
    <property type="nucleotide sequence ID" value="NC_073471.1"/>
</dbReference>
<keyword evidence="2" id="KW-1185">Reference proteome</keyword>
<dbReference type="GO" id="GO:0003677">
    <property type="term" value="F:DNA binding"/>
    <property type="evidence" value="ECO:0007669"/>
    <property type="project" value="InterPro"/>
</dbReference>
<dbReference type="EMBL" id="MK061416">
    <property type="protein sequence ID" value="AZF88214.1"/>
    <property type="molecule type" value="Genomic_DNA"/>
</dbReference>
<evidence type="ECO:0000313" key="1">
    <source>
        <dbReference type="EMBL" id="AZF88214.1"/>
    </source>
</evidence>
<protein>
    <submittedName>
        <fullName evidence="1">Methyltransferase</fullName>
    </submittedName>
</protein>
<name>A0A5K7NK25_9CAUD</name>
<sequence length="162" mass="18269">MTMPQRGNSGDVWLTPKHIIDALGKFDLDPCAAPLPRPWETASASFVEADDGLSQEWFGRVWMNPPYGRGIGAWMKKMAEHAKAGGGVSLLFLLELIRRRGRIMCCLMLSVFCSFKGGCGSIHRMGYRVRMLPMLLARLLLIRLMMLWRCLSQVFPVGLLNR</sequence>
<dbReference type="Pfam" id="PF05869">
    <property type="entry name" value="Dam"/>
    <property type="match status" value="1"/>
</dbReference>
<dbReference type="GO" id="GO:0032259">
    <property type="term" value="P:methylation"/>
    <property type="evidence" value="ECO:0007669"/>
    <property type="project" value="UniProtKB-KW"/>
</dbReference>
<gene>
    <name evidence="1" type="primary">30</name>
    <name evidence="1" type="ORF">SEA_SPARTOI_30</name>
</gene>
<dbReference type="KEGG" id="vg:80020162"/>
<reference evidence="1 2" key="1">
    <citation type="submission" date="2018-10" db="EMBL/GenBank/DDBJ databases">
        <authorList>
            <person name="Smith K."/>
            <person name="Ring A."/>
            <person name="Cross T."/>
            <person name="Beshay M."/>
            <person name="Miah F."/>
            <person name="Nowoslaski J."/>
            <person name="Mia S."/>
            <person name="Micha L."/>
            <person name="Baxter C."/>
            <person name="Ahmad Z."/>
            <person name="Sunnen C.N."/>
            <person name="Janetopoulos C."/>
            <person name="Garlena R.A."/>
            <person name="Russell D.A."/>
            <person name="Pope W.H."/>
            <person name="Jacobs-Sera D."/>
            <person name="Hatfull G.F."/>
        </authorList>
    </citation>
    <scope>NUCLEOTIDE SEQUENCE [LARGE SCALE GENOMIC DNA]</scope>
</reference>
<dbReference type="Proteomes" id="UP000325457">
    <property type="component" value="Segment"/>
</dbReference>
<proteinExistence type="predicted"/>
<dbReference type="GO" id="GO:0009007">
    <property type="term" value="F:site-specific DNA-methyltransferase (adenine-specific) activity"/>
    <property type="evidence" value="ECO:0007669"/>
    <property type="project" value="InterPro"/>
</dbReference>
<dbReference type="GO" id="GO:0009307">
    <property type="term" value="P:DNA restriction-modification system"/>
    <property type="evidence" value="ECO:0007669"/>
    <property type="project" value="InterPro"/>
</dbReference>
<keyword evidence="1" id="KW-0808">Transferase</keyword>
<accession>A0A5K7NK25</accession>
<organism evidence="1 2">
    <name type="scientific">Rothia phage Spartoi</name>
    <dbReference type="NCBI Taxonomy" id="2483661"/>
    <lineage>
        <taxon>Viruses</taxon>
        <taxon>Duplodnaviria</taxon>
        <taxon>Heunggongvirae</taxon>
        <taxon>Uroviricota</taxon>
        <taxon>Caudoviricetes</taxon>
        <taxon>Spartoivirus</taxon>
        <taxon>Spartoivirus spartoi</taxon>
    </lineage>
</organism>